<feature type="region of interest" description="Disordered" evidence="5">
    <location>
        <begin position="169"/>
        <end position="198"/>
    </location>
</feature>
<keyword evidence="8" id="KW-1185">Reference proteome</keyword>
<dbReference type="EMBL" id="JAPWDQ010000005">
    <property type="protein sequence ID" value="KAJ5485465.1"/>
    <property type="molecule type" value="Genomic_DNA"/>
</dbReference>
<dbReference type="GO" id="GO:0071944">
    <property type="term" value="C:cell periphery"/>
    <property type="evidence" value="ECO:0007669"/>
    <property type="project" value="UniProtKB-ARBA"/>
</dbReference>
<dbReference type="RefSeq" id="XP_056790249.1">
    <property type="nucleotide sequence ID" value="XM_056935055.1"/>
</dbReference>
<reference evidence="7" key="1">
    <citation type="submission" date="2022-12" db="EMBL/GenBank/DDBJ databases">
        <authorList>
            <person name="Petersen C."/>
        </authorList>
    </citation>
    <scope>NUCLEOTIDE SEQUENCE</scope>
    <source>
        <strain evidence="7">IBT 30728</strain>
    </source>
</reference>
<comment type="subcellular location">
    <subcellularLocation>
        <location evidence="1">Membrane</location>
        <topology evidence="1">Single-pass membrane protein</topology>
    </subcellularLocation>
</comment>
<accession>A0A9W9X6W6</accession>
<gene>
    <name evidence="7" type="ORF">N7539_005453</name>
</gene>
<evidence type="ECO:0000256" key="6">
    <source>
        <dbReference type="SAM" id="Phobius"/>
    </source>
</evidence>
<dbReference type="PANTHER" id="PTHR15549:SF26">
    <property type="entry name" value="AXIAL BUDDING PATTERN PROTEIN 2-RELATED"/>
    <property type="match status" value="1"/>
</dbReference>
<comment type="caution">
    <text evidence="7">The sequence shown here is derived from an EMBL/GenBank/DDBJ whole genome shotgun (WGS) entry which is preliminary data.</text>
</comment>
<protein>
    <submittedName>
        <fullName evidence="7">Uncharacterized protein</fullName>
    </submittedName>
</protein>
<sequence length="198" mass="20976">MTIFESYTNEGPSATSIFCAQGWSAFTVHRTLFPPTSTSTSASTTSSSTTTAAITSSPQFTTTQPSQTSTSSSPTNTPVSPDPAPESKAWIAGAVVGAVAGLAILAGFAWFIYRRRQNKRSDEKQPDERYSSNALLGFHEGSPIEMSADPSHHEMANTLAAQELDGRYKGAAVPRGPTAPGLMSPQELDASSLRSSRR</sequence>
<evidence type="ECO:0000313" key="7">
    <source>
        <dbReference type="EMBL" id="KAJ5485465.1"/>
    </source>
</evidence>
<evidence type="ECO:0000313" key="8">
    <source>
        <dbReference type="Proteomes" id="UP001148312"/>
    </source>
</evidence>
<dbReference type="PANTHER" id="PTHR15549">
    <property type="entry name" value="PAIRED IMMUNOGLOBULIN-LIKE TYPE 2 RECEPTOR"/>
    <property type="match status" value="1"/>
</dbReference>
<name>A0A9W9X6W6_9EURO</name>
<feature type="compositionally biased region" description="Low complexity" evidence="5">
    <location>
        <begin position="36"/>
        <end position="79"/>
    </location>
</feature>
<evidence type="ECO:0000256" key="2">
    <source>
        <dbReference type="ARBA" id="ARBA00022692"/>
    </source>
</evidence>
<evidence type="ECO:0000256" key="4">
    <source>
        <dbReference type="ARBA" id="ARBA00023136"/>
    </source>
</evidence>
<dbReference type="InterPro" id="IPR051694">
    <property type="entry name" value="Immunoregulatory_rcpt-like"/>
</dbReference>
<feature type="transmembrane region" description="Helical" evidence="6">
    <location>
        <begin position="89"/>
        <end position="113"/>
    </location>
</feature>
<keyword evidence="4 6" id="KW-0472">Membrane</keyword>
<feature type="region of interest" description="Disordered" evidence="5">
    <location>
        <begin position="36"/>
        <end position="85"/>
    </location>
</feature>
<dbReference type="AlphaFoldDB" id="A0A9W9X6W6"/>
<dbReference type="GO" id="GO:0016020">
    <property type="term" value="C:membrane"/>
    <property type="evidence" value="ECO:0007669"/>
    <property type="project" value="UniProtKB-SubCell"/>
</dbReference>
<keyword evidence="3 6" id="KW-1133">Transmembrane helix</keyword>
<reference evidence="7" key="2">
    <citation type="journal article" date="2023" name="IMA Fungus">
        <title>Comparative genomic study of the Penicillium genus elucidates a diverse pangenome and 15 lateral gene transfer events.</title>
        <authorList>
            <person name="Petersen C."/>
            <person name="Sorensen T."/>
            <person name="Nielsen M.R."/>
            <person name="Sondergaard T.E."/>
            <person name="Sorensen J.L."/>
            <person name="Fitzpatrick D.A."/>
            <person name="Frisvad J.C."/>
            <person name="Nielsen K.L."/>
        </authorList>
    </citation>
    <scope>NUCLEOTIDE SEQUENCE</scope>
    <source>
        <strain evidence="7">IBT 30728</strain>
    </source>
</reference>
<evidence type="ECO:0000256" key="1">
    <source>
        <dbReference type="ARBA" id="ARBA00004167"/>
    </source>
</evidence>
<dbReference type="GeneID" id="81625304"/>
<evidence type="ECO:0000256" key="5">
    <source>
        <dbReference type="SAM" id="MobiDB-lite"/>
    </source>
</evidence>
<proteinExistence type="predicted"/>
<dbReference type="Proteomes" id="UP001148312">
    <property type="component" value="Unassembled WGS sequence"/>
</dbReference>
<evidence type="ECO:0000256" key="3">
    <source>
        <dbReference type="ARBA" id="ARBA00022989"/>
    </source>
</evidence>
<keyword evidence="2 6" id="KW-0812">Transmembrane</keyword>
<organism evidence="7 8">
    <name type="scientific">Penicillium diatomitis</name>
    <dbReference type="NCBI Taxonomy" id="2819901"/>
    <lineage>
        <taxon>Eukaryota</taxon>
        <taxon>Fungi</taxon>
        <taxon>Dikarya</taxon>
        <taxon>Ascomycota</taxon>
        <taxon>Pezizomycotina</taxon>
        <taxon>Eurotiomycetes</taxon>
        <taxon>Eurotiomycetidae</taxon>
        <taxon>Eurotiales</taxon>
        <taxon>Aspergillaceae</taxon>
        <taxon>Penicillium</taxon>
    </lineage>
</organism>